<comment type="subcellular location">
    <subcellularLocation>
        <location evidence="1">Endoplasmic reticulum membrane</location>
        <topology evidence="1">Multi-pass membrane protein</topology>
    </subcellularLocation>
</comment>
<name>A0A2R5GN15_9STRA</name>
<dbReference type="EMBL" id="BEYU01000104">
    <property type="protein sequence ID" value="GBG31689.1"/>
    <property type="molecule type" value="Genomic_DNA"/>
</dbReference>
<reference evidence="11 12" key="1">
    <citation type="submission" date="2017-12" db="EMBL/GenBank/DDBJ databases">
        <title>Sequencing, de novo assembly and annotation of complete genome of a new Thraustochytrid species, strain FCC1311.</title>
        <authorList>
            <person name="Sedici K."/>
            <person name="Godart F."/>
            <person name="Aiese Cigliano R."/>
            <person name="Sanseverino W."/>
            <person name="Barakat M."/>
            <person name="Ortet P."/>
            <person name="Marechal E."/>
            <person name="Cagnac O."/>
            <person name="Amato A."/>
        </authorList>
    </citation>
    <scope>NUCLEOTIDE SEQUENCE [LARGE SCALE GENOMIC DNA]</scope>
</reference>
<dbReference type="OrthoDB" id="301434at2759"/>
<dbReference type="InterPro" id="IPR000326">
    <property type="entry name" value="PAP2/HPO"/>
</dbReference>
<dbReference type="AlphaFoldDB" id="A0A2R5GN15"/>
<dbReference type="InterPro" id="IPR036938">
    <property type="entry name" value="PAP2/HPO_sf"/>
</dbReference>
<comment type="caution">
    <text evidence="11">The sequence shown here is derived from an EMBL/GenBank/DDBJ whole genome shotgun (WGS) entry which is preliminary data.</text>
</comment>
<dbReference type="InParanoid" id="A0A2R5GN15"/>
<accession>A0A2R5GN15</accession>
<evidence type="ECO:0000256" key="2">
    <source>
        <dbReference type="ARBA" id="ARBA00022692"/>
    </source>
</evidence>
<feature type="region of interest" description="Disordered" evidence="8">
    <location>
        <begin position="425"/>
        <end position="445"/>
    </location>
</feature>
<keyword evidence="2 9" id="KW-0812">Transmembrane</keyword>
<dbReference type="GO" id="GO:0042392">
    <property type="term" value="F:sphingosine-1-phosphate phosphatase activity"/>
    <property type="evidence" value="ECO:0007669"/>
    <property type="project" value="TreeGrafter"/>
</dbReference>
<dbReference type="PANTHER" id="PTHR14969">
    <property type="entry name" value="SPHINGOSINE-1-PHOSPHATE PHOSPHOHYDROLASE"/>
    <property type="match status" value="1"/>
</dbReference>
<feature type="domain" description="Phosphatidic acid phosphatase type 2/haloperoxidase" evidence="10">
    <location>
        <begin position="140"/>
        <end position="273"/>
    </location>
</feature>
<proteinExistence type="inferred from homology"/>
<evidence type="ECO:0000256" key="9">
    <source>
        <dbReference type="SAM" id="Phobius"/>
    </source>
</evidence>
<dbReference type="PANTHER" id="PTHR14969:SF28">
    <property type="entry name" value="DIHYDROSPHINGOSINE 1-PHOSPHATE PHOSPHATASE LCB3-RELATED"/>
    <property type="match status" value="1"/>
</dbReference>
<evidence type="ECO:0000256" key="3">
    <source>
        <dbReference type="ARBA" id="ARBA00022801"/>
    </source>
</evidence>
<dbReference type="GO" id="GO:0005789">
    <property type="term" value="C:endoplasmic reticulum membrane"/>
    <property type="evidence" value="ECO:0007669"/>
    <property type="project" value="UniProtKB-SubCell"/>
</dbReference>
<dbReference type="SMART" id="SM00014">
    <property type="entry name" value="acidPPc"/>
    <property type="match status" value="1"/>
</dbReference>
<sequence>MQGGRSDNSVLGRWGGSFRQDAALAEGEESSGWESEVEVTQSISIGRRLDAGLHALRTAFALALSLPIAWLCLHPSIASFRERKFRVVETGTQTVVSIQRRLRCRALDMYFQVFSFCAEEEFYLLALPCIIWNIDRVLGRRLTLVICVGLIMGNLAKDVFQLPRPASPPVWRPAIQEAVDSTNLADFGFPSTHSMNSVSNSVFIFLYATCDPDAWDGAAALKLVTDPENRLWIALCLVYIVSLSLSRLYLGAHTPTDLRGGLALGAIWIACFFPVSAQFDRYYLSTSWLSLKLLFAAIILLLLNPQPRPPTPTFLQNALLTGLVCGCILGSRHFEDIGDVHMDEFGNIVALRDARLLAQAPTWLPSAAHQVQVSAQAWPRLALVLRTILGYIIVILLRVIAKTLAIAALSLLGISIKPKVEEIKPEGRSSKSGKGKRKTPRRSSKRVVRLLTRDVDILGNAIVKVTVYATLAWGITCFVPIIYSCIGLGSSSTLSQPSS</sequence>
<evidence type="ECO:0000256" key="4">
    <source>
        <dbReference type="ARBA" id="ARBA00022824"/>
    </source>
</evidence>
<evidence type="ECO:0000256" key="7">
    <source>
        <dbReference type="ARBA" id="ARBA00038324"/>
    </source>
</evidence>
<evidence type="ECO:0000256" key="8">
    <source>
        <dbReference type="SAM" id="MobiDB-lite"/>
    </source>
</evidence>
<feature type="transmembrane region" description="Helical" evidence="9">
    <location>
        <begin position="262"/>
        <end position="279"/>
    </location>
</feature>
<organism evidence="11 12">
    <name type="scientific">Hondaea fermentalgiana</name>
    <dbReference type="NCBI Taxonomy" id="2315210"/>
    <lineage>
        <taxon>Eukaryota</taxon>
        <taxon>Sar</taxon>
        <taxon>Stramenopiles</taxon>
        <taxon>Bigyra</taxon>
        <taxon>Labyrinthulomycetes</taxon>
        <taxon>Thraustochytrida</taxon>
        <taxon>Thraustochytriidae</taxon>
        <taxon>Hondaea</taxon>
    </lineage>
</organism>
<dbReference type="Proteomes" id="UP000241890">
    <property type="component" value="Unassembled WGS sequence"/>
</dbReference>
<feature type="transmembrane region" description="Helical" evidence="9">
    <location>
        <begin position="285"/>
        <end position="303"/>
    </location>
</feature>
<dbReference type="Gene3D" id="1.20.144.10">
    <property type="entry name" value="Phosphatidic acid phosphatase type 2/haloperoxidase"/>
    <property type="match status" value="1"/>
</dbReference>
<evidence type="ECO:0000256" key="6">
    <source>
        <dbReference type="ARBA" id="ARBA00023136"/>
    </source>
</evidence>
<feature type="transmembrane region" description="Helical" evidence="9">
    <location>
        <begin position="54"/>
        <end position="73"/>
    </location>
</feature>
<evidence type="ECO:0000256" key="5">
    <source>
        <dbReference type="ARBA" id="ARBA00022989"/>
    </source>
</evidence>
<evidence type="ECO:0000256" key="1">
    <source>
        <dbReference type="ARBA" id="ARBA00004477"/>
    </source>
</evidence>
<evidence type="ECO:0000313" key="12">
    <source>
        <dbReference type="Proteomes" id="UP000241890"/>
    </source>
</evidence>
<feature type="transmembrane region" description="Helical" evidence="9">
    <location>
        <begin position="388"/>
        <end position="414"/>
    </location>
</feature>
<evidence type="ECO:0000259" key="10">
    <source>
        <dbReference type="SMART" id="SM00014"/>
    </source>
</evidence>
<keyword evidence="4" id="KW-0256">Endoplasmic reticulum</keyword>
<gene>
    <name evidence="11" type="ORF">FCC1311_014471</name>
</gene>
<dbReference type="SUPFAM" id="SSF48317">
    <property type="entry name" value="Acid phosphatase/Vanadium-dependent haloperoxidase"/>
    <property type="match status" value="1"/>
</dbReference>
<keyword evidence="3" id="KW-0378">Hydrolase</keyword>
<keyword evidence="6 9" id="KW-0472">Membrane</keyword>
<protein>
    <submittedName>
        <fullName evidence="11">Sphingosine-1-phosphate phosphatase, putative</fullName>
    </submittedName>
</protein>
<dbReference type="Pfam" id="PF01569">
    <property type="entry name" value="PAP2"/>
    <property type="match status" value="1"/>
</dbReference>
<keyword evidence="12" id="KW-1185">Reference proteome</keyword>
<evidence type="ECO:0000313" key="11">
    <source>
        <dbReference type="EMBL" id="GBG31689.1"/>
    </source>
</evidence>
<feature type="transmembrane region" description="Helical" evidence="9">
    <location>
        <begin position="231"/>
        <end position="250"/>
    </location>
</feature>
<keyword evidence="5 9" id="KW-1133">Transmembrane helix</keyword>
<dbReference type="GO" id="GO:0006670">
    <property type="term" value="P:sphingosine metabolic process"/>
    <property type="evidence" value="ECO:0007669"/>
    <property type="project" value="TreeGrafter"/>
</dbReference>
<feature type="compositionally biased region" description="Basic residues" evidence="8">
    <location>
        <begin position="431"/>
        <end position="445"/>
    </location>
</feature>
<comment type="similarity">
    <text evidence="7">Belongs to the type 2 lipid phosphate phosphatase family.</text>
</comment>